<keyword evidence="3" id="KW-1185">Reference proteome</keyword>
<gene>
    <name evidence="2" type="ORF">GWK15_23850</name>
    <name evidence="1" type="ORF">GXW75_15340</name>
</gene>
<evidence type="ECO:0000313" key="3">
    <source>
        <dbReference type="Proteomes" id="UP000746741"/>
    </source>
</evidence>
<evidence type="ECO:0000313" key="2">
    <source>
        <dbReference type="EMBL" id="NKE20011.1"/>
    </source>
</evidence>
<proteinExistence type="predicted"/>
<comment type="caution">
    <text evidence="1">The sequence shown here is derived from an EMBL/GenBank/DDBJ whole genome shotgun (WGS) entry which is preliminary data.</text>
</comment>
<dbReference type="RefSeq" id="WP_168043917.1">
    <property type="nucleotide sequence ID" value="NZ_JAAEDK010000034.1"/>
</dbReference>
<protein>
    <submittedName>
        <fullName evidence="1">Uncharacterized protein</fullName>
    </submittedName>
</protein>
<name>A0A9X9WJX0_9PROT</name>
<organism evidence="1 4">
    <name type="scientific">Neoroseomonas oryzicola</name>
    <dbReference type="NCBI Taxonomy" id="535904"/>
    <lineage>
        <taxon>Bacteria</taxon>
        <taxon>Pseudomonadati</taxon>
        <taxon>Pseudomonadota</taxon>
        <taxon>Alphaproteobacteria</taxon>
        <taxon>Acetobacterales</taxon>
        <taxon>Acetobacteraceae</taxon>
        <taxon>Neoroseomonas</taxon>
    </lineage>
</organism>
<accession>A0A9X9WJX0</accession>
<reference evidence="1" key="3">
    <citation type="journal article" date="2021" name="Syst. Appl. Microbiol.">
        <title>Roseomonas hellenica sp. nov., isolated from roots of wild-growing Alkanna tinctoria.</title>
        <authorList>
            <person name="Rat A."/>
            <person name="Naranjo H.D."/>
            <person name="Lebbe L."/>
            <person name="Cnockaert M."/>
            <person name="Krigas N."/>
            <person name="Grigoriadou K."/>
            <person name="Maloupa E."/>
            <person name="Willems A."/>
        </authorList>
    </citation>
    <scope>NUCLEOTIDE SEQUENCE</scope>
    <source>
        <strain evidence="1">LMG 31161</strain>
    </source>
</reference>
<sequence length="50" mass="5539">MLAKIRCAVPQSARRSFQPQRQCQRKDDPAFGVLDLLDNAAGDSLRLGQP</sequence>
<dbReference type="AlphaFoldDB" id="A0A9X9WJX0"/>
<dbReference type="EMBL" id="JAAEDK010000034">
    <property type="protein sequence ID" value="MBR0660630.1"/>
    <property type="molecule type" value="Genomic_DNA"/>
</dbReference>
<dbReference type="EMBL" id="JAAVUP010000017">
    <property type="protein sequence ID" value="NKE20011.1"/>
    <property type="molecule type" value="Genomic_DNA"/>
</dbReference>
<dbReference type="Proteomes" id="UP000746741">
    <property type="component" value="Unassembled WGS sequence"/>
</dbReference>
<evidence type="ECO:0000313" key="1">
    <source>
        <dbReference type="EMBL" id="MBR0660630.1"/>
    </source>
</evidence>
<reference evidence="1" key="1">
    <citation type="submission" date="2020-01" db="EMBL/GenBank/DDBJ databases">
        <authorList>
            <person name="Rat A."/>
        </authorList>
    </citation>
    <scope>NUCLEOTIDE SEQUENCE</scope>
    <source>
        <strain evidence="1">LMG 31161</strain>
    </source>
</reference>
<dbReference type="Proteomes" id="UP001138708">
    <property type="component" value="Unassembled WGS sequence"/>
</dbReference>
<reference evidence="2 3" key="2">
    <citation type="submission" date="2020-02" db="EMBL/GenBank/DDBJ databases">
        <authorList>
            <person name="Sun Q."/>
            <person name="Inoue M."/>
        </authorList>
    </citation>
    <scope>NUCLEOTIDE SEQUENCE [LARGE SCALE GENOMIC DNA]</scope>
    <source>
        <strain evidence="2 3">KCTC 22478</strain>
    </source>
</reference>
<evidence type="ECO:0000313" key="4">
    <source>
        <dbReference type="Proteomes" id="UP001138708"/>
    </source>
</evidence>